<proteinExistence type="inferred from homology"/>
<dbReference type="SFLD" id="SFLDG01151">
    <property type="entry name" value="Main.2:_Nu-like"/>
    <property type="match status" value="1"/>
</dbReference>
<evidence type="ECO:0000259" key="3">
    <source>
        <dbReference type="PROSITE" id="PS50405"/>
    </source>
</evidence>
<dbReference type="Pfam" id="PF00043">
    <property type="entry name" value="GST_C"/>
    <property type="match status" value="1"/>
</dbReference>
<dbReference type="EMBL" id="CP047895">
    <property type="protein sequence ID" value="QHL90866.1"/>
    <property type="molecule type" value="Genomic_DNA"/>
</dbReference>
<dbReference type="InterPro" id="IPR040079">
    <property type="entry name" value="Glutathione_S-Trfase"/>
</dbReference>
<gene>
    <name evidence="4" type="ORF">GVO57_08595</name>
</gene>
<evidence type="ECO:0000313" key="5">
    <source>
        <dbReference type="Proteomes" id="UP000464468"/>
    </source>
</evidence>
<dbReference type="RefSeq" id="WP_160592792.1">
    <property type="nucleotide sequence ID" value="NZ_CP047895.1"/>
</dbReference>
<dbReference type="PANTHER" id="PTHR44051:SF22">
    <property type="entry name" value="DISULFIDE-BOND OXIDOREDUCTASE YGHU"/>
    <property type="match status" value="1"/>
</dbReference>
<keyword evidence="4" id="KW-0808">Transferase</keyword>
<dbReference type="GO" id="GO:0016740">
    <property type="term" value="F:transferase activity"/>
    <property type="evidence" value="ECO:0007669"/>
    <property type="project" value="UniProtKB-KW"/>
</dbReference>
<dbReference type="CDD" id="cd10291">
    <property type="entry name" value="GST_C_YfcG_like"/>
    <property type="match status" value="1"/>
</dbReference>
<dbReference type="AlphaFoldDB" id="A0A7Z2NWR8"/>
<dbReference type="SFLD" id="SFLDG01150">
    <property type="entry name" value="Main.1:_Beta-like"/>
    <property type="match status" value="1"/>
</dbReference>
<evidence type="ECO:0000313" key="4">
    <source>
        <dbReference type="EMBL" id="QHL90866.1"/>
    </source>
</evidence>
<comment type="similarity">
    <text evidence="1">Belongs to the GST superfamily.</text>
</comment>
<dbReference type="Pfam" id="PF02798">
    <property type="entry name" value="GST_N"/>
    <property type="match status" value="1"/>
</dbReference>
<dbReference type="InterPro" id="IPR036282">
    <property type="entry name" value="Glutathione-S-Trfase_C_sf"/>
</dbReference>
<evidence type="ECO:0000256" key="1">
    <source>
        <dbReference type="RuleBase" id="RU003494"/>
    </source>
</evidence>
<dbReference type="SUPFAM" id="SSF52833">
    <property type="entry name" value="Thioredoxin-like"/>
    <property type="match status" value="1"/>
</dbReference>
<keyword evidence="5" id="KW-1185">Reference proteome</keyword>
<dbReference type="SFLD" id="SFLDS00019">
    <property type="entry name" value="Glutathione_Transferase_(cytos"/>
    <property type="match status" value="1"/>
</dbReference>
<reference evidence="4 5" key="1">
    <citation type="submission" date="2020-01" db="EMBL/GenBank/DDBJ databases">
        <title>Sphingomonas sp. C33 whole genome sequece.</title>
        <authorList>
            <person name="Park C."/>
        </authorList>
    </citation>
    <scope>NUCLEOTIDE SEQUENCE [LARGE SCALE GENOMIC DNA]</scope>
    <source>
        <strain evidence="4 5">C33</strain>
    </source>
</reference>
<accession>A0A7Z2NWR8</accession>
<feature type="domain" description="GST N-terminal" evidence="2">
    <location>
        <begin position="1"/>
        <end position="80"/>
    </location>
</feature>
<dbReference type="PANTHER" id="PTHR44051">
    <property type="entry name" value="GLUTATHIONE S-TRANSFERASE-RELATED"/>
    <property type="match status" value="1"/>
</dbReference>
<feature type="domain" description="GST C-terminal" evidence="3">
    <location>
        <begin position="83"/>
        <end position="206"/>
    </location>
</feature>
<dbReference type="SUPFAM" id="SSF47616">
    <property type="entry name" value="GST C-terminal domain-like"/>
    <property type="match status" value="1"/>
</dbReference>
<dbReference type="Gene3D" id="3.40.30.10">
    <property type="entry name" value="Glutaredoxin"/>
    <property type="match status" value="1"/>
</dbReference>
<dbReference type="PROSITE" id="PS50404">
    <property type="entry name" value="GST_NTER"/>
    <property type="match status" value="1"/>
</dbReference>
<organism evidence="4 5">
    <name type="scientific">Sphingomonas changnyeongensis</name>
    <dbReference type="NCBI Taxonomy" id="2698679"/>
    <lineage>
        <taxon>Bacteria</taxon>
        <taxon>Pseudomonadati</taxon>
        <taxon>Pseudomonadota</taxon>
        <taxon>Alphaproteobacteria</taxon>
        <taxon>Sphingomonadales</taxon>
        <taxon>Sphingomonadaceae</taxon>
        <taxon>Sphingomonas</taxon>
    </lineage>
</organism>
<dbReference type="InterPro" id="IPR036249">
    <property type="entry name" value="Thioredoxin-like_sf"/>
</dbReference>
<dbReference type="SFLD" id="SFLDG00358">
    <property type="entry name" value="Main_(cytGST)"/>
    <property type="match status" value="1"/>
</dbReference>
<name>A0A7Z2NWR8_9SPHN</name>
<dbReference type="CDD" id="cd03048">
    <property type="entry name" value="GST_N_Ure2p_like"/>
    <property type="match status" value="1"/>
</dbReference>
<dbReference type="InterPro" id="IPR004045">
    <property type="entry name" value="Glutathione_S-Trfase_N"/>
</dbReference>
<dbReference type="Gene3D" id="1.20.1050.10">
    <property type="match status" value="1"/>
</dbReference>
<dbReference type="KEGG" id="schy:GVO57_08595"/>
<dbReference type="PROSITE" id="PS50405">
    <property type="entry name" value="GST_CTER"/>
    <property type="match status" value="1"/>
</dbReference>
<dbReference type="InterPro" id="IPR010987">
    <property type="entry name" value="Glutathione-S-Trfase_C-like"/>
</dbReference>
<dbReference type="InterPro" id="IPR004046">
    <property type="entry name" value="GST_C"/>
</dbReference>
<protein>
    <submittedName>
        <fullName evidence="4">Glutathione S-transferase</fullName>
    </submittedName>
</protein>
<evidence type="ECO:0000259" key="2">
    <source>
        <dbReference type="PROSITE" id="PS50404"/>
    </source>
</evidence>
<sequence>MIEFHTAATPNGHKVSIMLEECGLDYRLHVIDLSSQAQKQPDFLAINPNGRIPAIVDNGFPVFESGAILLYLAEKTGRFLPADAEGRSRAVQWLMWQMGGLGPMMGQLNVFKRYFPEHIPAAIERYERESYRLFGVMETRLADSPYLAGDDYSIADIACWPWVRAHEWPGLTLANHPRLADWLARIGERPAVVRGMQVPPRPDMSGDGAQRFVERARTILA</sequence>
<dbReference type="Proteomes" id="UP000464468">
    <property type="component" value="Chromosome"/>
</dbReference>